<dbReference type="InterPro" id="IPR018524">
    <property type="entry name" value="DNA/RNA_endonuclease_AS"/>
</dbReference>
<dbReference type="EC" id="3.1.30.-" evidence="10"/>
<dbReference type="Proteomes" id="UP000281474">
    <property type="component" value="Unassembled WGS sequence"/>
</dbReference>
<comment type="cofactor">
    <cofactor evidence="1 10">
        <name>Mg(2+)</name>
        <dbReference type="ChEBI" id="CHEBI:18420"/>
    </cofactor>
</comment>
<keyword evidence="3 10" id="KW-0540">Nuclease</keyword>
<dbReference type="GO" id="GO:0046872">
    <property type="term" value="F:metal ion binding"/>
    <property type="evidence" value="ECO:0007669"/>
    <property type="project" value="UniProtKB-KW"/>
</dbReference>
<dbReference type="PANTHER" id="PTHR13966">
    <property type="entry name" value="ENDONUCLEASE RELATED"/>
    <property type="match status" value="1"/>
</dbReference>
<feature type="domain" description="DNA/RNA non-specific endonuclease/pyrophosphatase/phosphodiesterase" evidence="13">
    <location>
        <begin position="41"/>
        <end position="241"/>
    </location>
</feature>
<name>A0A3L8PVQ6_9GAMM</name>
<dbReference type="EMBL" id="QZEI01000032">
    <property type="protein sequence ID" value="RLV59517.1"/>
    <property type="molecule type" value="Genomic_DNA"/>
</dbReference>
<evidence type="ECO:0000313" key="14">
    <source>
        <dbReference type="EMBL" id="RLV59517.1"/>
    </source>
</evidence>
<comment type="caution">
    <text evidence="14">The sequence shown here is derived from an EMBL/GenBank/DDBJ whole genome shotgun (WGS) entry which is preliminary data.</text>
</comment>
<evidence type="ECO:0000256" key="11">
    <source>
        <dbReference type="SAM" id="SignalP"/>
    </source>
</evidence>
<dbReference type="SMART" id="SM00892">
    <property type="entry name" value="Endonuclease_NS"/>
    <property type="match status" value="1"/>
</dbReference>
<dbReference type="AlphaFoldDB" id="A0A3L8PVQ6"/>
<keyword evidence="6 10" id="KW-0378">Hydrolase</keyword>
<reference evidence="14 15" key="1">
    <citation type="submission" date="2018-09" db="EMBL/GenBank/DDBJ databases">
        <title>Phylogeny of the Shewanellaceae, and recommendation for two new genera, Pseudoshewanella and Parashewanella.</title>
        <authorList>
            <person name="Wang G."/>
        </authorList>
    </citation>
    <scope>NUCLEOTIDE SEQUENCE [LARGE SCALE GENOMIC DNA]</scope>
    <source>
        <strain evidence="14 15">C51</strain>
    </source>
</reference>
<feature type="binding site" evidence="9">
    <location>
        <position position="137"/>
    </location>
    <ligand>
        <name>Mg(2+)</name>
        <dbReference type="ChEBI" id="CHEBI:18420"/>
        <note>catalytic</note>
    </ligand>
</feature>
<evidence type="ECO:0000256" key="8">
    <source>
        <dbReference type="PIRSR" id="PIRSR640255-1"/>
    </source>
</evidence>
<dbReference type="InterPro" id="IPR001604">
    <property type="entry name" value="Endo_G_ENPP1-like_dom"/>
</dbReference>
<evidence type="ECO:0000259" key="12">
    <source>
        <dbReference type="SMART" id="SM00477"/>
    </source>
</evidence>
<dbReference type="GO" id="GO:0003676">
    <property type="term" value="F:nucleic acid binding"/>
    <property type="evidence" value="ECO:0007669"/>
    <property type="project" value="InterPro"/>
</dbReference>
<evidence type="ECO:0000256" key="3">
    <source>
        <dbReference type="ARBA" id="ARBA00022722"/>
    </source>
</evidence>
<evidence type="ECO:0000256" key="9">
    <source>
        <dbReference type="PIRSR" id="PIRSR640255-2"/>
    </source>
</evidence>
<gene>
    <name evidence="14" type="ORF">D5018_11650</name>
</gene>
<keyword evidence="5 10" id="KW-0255">Endonuclease</keyword>
<keyword evidence="7" id="KW-0460">Magnesium</keyword>
<evidence type="ECO:0000259" key="13">
    <source>
        <dbReference type="SMART" id="SM00892"/>
    </source>
</evidence>
<dbReference type="Gene3D" id="3.40.570.10">
    <property type="entry name" value="Extracellular Endonuclease, subunit A"/>
    <property type="match status" value="1"/>
</dbReference>
<feature type="chain" id="PRO_5018196228" description="Endonuclease" evidence="11">
    <location>
        <begin position="22"/>
        <end position="260"/>
    </location>
</feature>
<accession>A0A3L8PVQ6</accession>
<evidence type="ECO:0000256" key="6">
    <source>
        <dbReference type="ARBA" id="ARBA00022801"/>
    </source>
</evidence>
<dbReference type="Pfam" id="PF01223">
    <property type="entry name" value="Endonuclease_NS"/>
    <property type="match status" value="1"/>
</dbReference>
<dbReference type="InterPro" id="IPR044925">
    <property type="entry name" value="His-Me_finger_sf"/>
</dbReference>
<comment type="similarity">
    <text evidence="2 10">Belongs to the DNA/RNA non-specific endonuclease family.</text>
</comment>
<dbReference type="PANTHER" id="PTHR13966:SF5">
    <property type="entry name" value="ENDONUCLEASE G, MITOCHONDRIAL"/>
    <property type="match status" value="1"/>
</dbReference>
<feature type="signal peptide" evidence="11">
    <location>
        <begin position="1"/>
        <end position="21"/>
    </location>
</feature>
<feature type="active site" description="Proton acceptor" evidence="8">
    <location>
        <position position="107"/>
    </location>
</feature>
<evidence type="ECO:0000256" key="2">
    <source>
        <dbReference type="ARBA" id="ARBA00010052"/>
    </source>
</evidence>
<feature type="domain" description="ENPP1-3/EXOG-like endonuclease/phosphodiesterase" evidence="12">
    <location>
        <begin position="42"/>
        <end position="241"/>
    </location>
</feature>
<evidence type="ECO:0000256" key="5">
    <source>
        <dbReference type="ARBA" id="ARBA00022759"/>
    </source>
</evidence>
<dbReference type="GO" id="GO:0004519">
    <property type="term" value="F:endonuclease activity"/>
    <property type="evidence" value="ECO:0007669"/>
    <property type="project" value="UniProtKB-UniRule"/>
</dbReference>
<dbReference type="RefSeq" id="WP_121839179.1">
    <property type="nucleotide sequence ID" value="NZ_ML014781.1"/>
</dbReference>
<dbReference type="OrthoDB" id="9811262at2"/>
<proteinExistence type="inferred from homology"/>
<dbReference type="InterPro" id="IPR040255">
    <property type="entry name" value="Non-specific_endonuclease"/>
</dbReference>
<evidence type="ECO:0000256" key="1">
    <source>
        <dbReference type="ARBA" id="ARBA00001946"/>
    </source>
</evidence>
<protein>
    <recommendedName>
        <fullName evidence="10">Endonuclease</fullName>
        <ecNumber evidence="10">3.1.30.-</ecNumber>
    </recommendedName>
</protein>
<dbReference type="InterPro" id="IPR020821">
    <property type="entry name" value="ENPP1-3/EXOG-like_nuc-like"/>
</dbReference>
<evidence type="ECO:0000256" key="4">
    <source>
        <dbReference type="ARBA" id="ARBA00022723"/>
    </source>
</evidence>
<dbReference type="SMART" id="SM00477">
    <property type="entry name" value="NUC"/>
    <property type="match status" value="1"/>
</dbReference>
<dbReference type="CDD" id="cd00091">
    <property type="entry name" value="NUC"/>
    <property type="match status" value="1"/>
</dbReference>
<keyword evidence="11" id="KW-0732">Signal</keyword>
<dbReference type="GO" id="GO:0016787">
    <property type="term" value="F:hydrolase activity"/>
    <property type="evidence" value="ECO:0007669"/>
    <property type="project" value="UniProtKB-KW"/>
</dbReference>
<dbReference type="PROSITE" id="PS01070">
    <property type="entry name" value="NUCLEASE_NON_SPEC"/>
    <property type="match status" value="1"/>
</dbReference>
<keyword evidence="15" id="KW-1185">Reference proteome</keyword>
<organism evidence="14 15">
    <name type="scientific">Parashewanella curva</name>
    <dbReference type="NCBI Taxonomy" id="2338552"/>
    <lineage>
        <taxon>Bacteria</taxon>
        <taxon>Pseudomonadati</taxon>
        <taxon>Pseudomonadota</taxon>
        <taxon>Gammaproteobacteria</taxon>
        <taxon>Alteromonadales</taxon>
        <taxon>Shewanellaceae</taxon>
        <taxon>Parashewanella</taxon>
    </lineage>
</organism>
<evidence type="ECO:0000256" key="10">
    <source>
        <dbReference type="RuleBase" id="RU366055"/>
    </source>
</evidence>
<sequence>MKNVMMVAVAVSAVASFSASADNCGQYGCPTGGVATNQVIERPIYTLSNNAQTKFADWVAYQVTPQTIDGGSRTRTWRADPQLPENATLEPSDYKGAHATIGTDRGHQVPLASFSNTHYWSTTNYLSNITPQSSDLNQGPWVKLENAVRGAVRNGNSVYVITGPLYEYDFATLPEADEEHFVPSGYFKVVATISNTGWINASGFIMEQTAGRRDDYCRTEVTIDEIEYRSGLNFFPTLASNVENSVEARTGGLTRLMNCQ</sequence>
<dbReference type="SUPFAM" id="SSF54060">
    <property type="entry name" value="His-Me finger endonucleases"/>
    <property type="match status" value="1"/>
</dbReference>
<evidence type="ECO:0000313" key="15">
    <source>
        <dbReference type="Proteomes" id="UP000281474"/>
    </source>
</evidence>
<evidence type="ECO:0000256" key="7">
    <source>
        <dbReference type="ARBA" id="ARBA00022842"/>
    </source>
</evidence>
<keyword evidence="4 9" id="KW-0479">Metal-binding</keyword>
<dbReference type="InterPro" id="IPR044929">
    <property type="entry name" value="DNA/RNA_non-sp_Endonuclease_sf"/>
</dbReference>